<dbReference type="InterPro" id="IPR032816">
    <property type="entry name" value="VTT_dom"/>
</dbReference>
<dbReference type="GO" id="GO:0016192">
    <property type="term" value="P:vesicle-mediated transport"/>
    <property type="evidence" value="ECO:0007669"/>
    <property type="project" value="TreeGrafter"/>
</dbReference>
<accession>A0A8H5BCY7</accession>
<feature type="transmembrane region" description="Helical" evidence="10">
    <location>
        <begin position="67"/>
        <end position="87"/>
    </location>
</feature>
<protein>
    <recommendedName>
        <fullName evidence="4">Golgi apparatus membrane protein TVP38</fullName>
    </recommendedName>
    <alternativeName>
        <fullName evidence="5">Golgi apparatus membrane protein tvp38</fullName>
    </alternativeName>
</protein>
<proteinExistence type="inferred from homology"/>
<dbReference type="GO" id="GO:0000022">
    <property type="term" value="P:mitotic spindle elongation"/>
    <property type="evidence" value="ECO:0007669"/>
    <property type="project" value="TreeGrafter"/>
</dbReference>
<keyword evidence="8" id="KW-0333">Golgi apparatus</keyword>
<comment type="caution">
    <text evidence="12">The sequence shown here is derived from an EMBL/GenBank/DDBJ whole genome shotgun (WGS) entry which is preliminary data.</text>
</comment>
<dbReference type="GO" id="GO:0000139">
    <property type="term" value="C:Golgi membrane"/>
    <property type="evidence" value="ECO:0007669"/>
    <property type="project" value="UniProtKB-SubCell"/>
</dbReference>
<evidence type="ECO:0000313" key="13">
    <source>
        <dbReference type="Proteomes" id="UP000567179"/>
    </source>
</evidence>
<feature type="transmembrane region" description="Helical" evidence="10">
    <location>
        <begin position="147"/>
        <end position="166"/>
    </location>
</feature>
<dbReference type="OrthoDB" id="166803at2759"/>
<reference evidence="12 13" key="1">
    <citation type="journal article" date="2020" name="ISME J.">
        <title>Uncovering the hidden diversity of litter-decomposition mechanisms in mushroom-forming fungi.</title>
        <authorList>
            <person name="Floudas D."/>
            <person name="Bentzer J."/>
            <person name="Ahren D."/>
            <person name="Johansson T."/>
            <person name="Persson P."/>
            <person name="Tunlid A."/>
        </authorList>
    </citation>
    <scope>NUCLEOTIDE SEQUENCE [LARGE SCALE GENOMIC DNA]</scope>
    <source>
        <strain evidence="12 13">CBS 101986</strain>
    </source>
</reference>
<evidence type="ECO:0000259" key="11">
    <source>
        <dbReference type="Pfam" id="PF09335"/>
    </source>
</evidence>
<name>A0A8H5BCY7_9AGAR</name>
<organism evidence="12 13">
    <name type="scientific">Psilocybe cf. subviscida</name>
    <dbReference type="NCBI Taxonomy" id="2480587"/>
    <lineage>
        <taxon>Eukaryota</taxon>
        <taxon>Fungi</taxon>
        <taxon>Dikarya</taxon>
        <taxon>Basidiomycota</taxon>
        <taxon>Agaricomycotina</taxon>
        <taxon>Agaricomycetes</taxon>
        <taxon>Agaricomycetidae</taxon>
        <taxon>Agaricales</taxon>
        <taxon>Agaricineae</taxon>
        <taxon>Strophariaceae</taxon>
        <taxon>Psilocybe</taxon>
    </lineage>
</organism>
<comment type="subcellular location">
    <subcellularLocation>
        <location evidence="2">Golgi apparatus membrane</location>
        <topology evidence="2">Multi-pass membrane protein</topology>
    </subcellularLocation>
</comment>
<feature type="transmembrane region" description="Helical" evidence="10">
    <location>
        <begin position="228"/>
        <end position="249"/>
    </location>
</feature>
<feature type="transmembrane region" description="Helical" evidence="10">
    <location>
        <begin position="33"/>
        <end position="55"/>
    </location>
</feature>
<evidence type="ECO:0000256" key="5">
    <source>
        <dbReference type="ARBA" id="ARBA00020673"/>
    </source>
</evidence>
<evidence type="ECO:0000256" key="8">
    <source>
        <dbReference type="ARBA" id="ARBA00023034"/>
    </source>
</evidence>
<evidence type="ECO:0000313" key="12">
    <source>
        <dbReference type="EMBL" id="KAF5320970.1"/>
    </source>
</evidence>
<evidence type="ECO:0000256" key="1">
    <source>
        <dbReference type="ARBA" id="ARBA00002978"/>
    </source>
</evidence>
<dbReference type="PANTHER" id="PTHR47549">
    <property type="entry name" value="GOLGI APPARATUS MEMBRANE PROTEIN TVP38-RELATED"/>
    <property type="match status" value="1"/>
</dbReference>
<dbReference type="Pfam" id="PF09335">
    <property type="entry name" value="VTT_dom"/>
    <property type="match status" value="1"/>
</dbReference>
<dbReference type="EMBL" id="JAACJJ010000028">
    <property type="protein sequence ID" value="KAF5320970.1"/>
    <property type="molecule type" value="Genomic_DNA"/>
</dbReference>
<keyword evidence="7 10" id="KW-1133">Transmembrane helix</keyword>
<dbReference type="Proteomes" id="UP000567179">
    <property type="component" value="Unassembled WGS sequence"/>
</dbReference>
<evidence type="ECO:0000256" key="9">
    <source>
        <dbReference type="ARBA" id="ARBA00023136"/>
    </source>
</evidence>
<evidence type="ECO:0000256" key="6">
    <source>
        <dbReference type="ARBA" id="ARBA00022692"/>
    </source>
</evidence>
<evidence type="ECO:0000256" key="2">
    <source>
        <dbReference type="ARBA" id="ARBA00004653"/>
    </source>
</evidence>
<keyword evidence="6 10" id="KW-0812">Transmembrane</keyword>
<evidence type="ECO:0000256" key="7">
    <source>
        <dbReference type="ARBA" id="ARBA00022989"/>
    </source>
</evidence>
<sequence length="288" mass="32170">MTATYLSTPWAFVKKYAIYSYHRYRKLHLLGKLFIWAVIAFYICFSAFIIIMTPARIFQWLYDKSRILAATPYGWLALAGLMVFVSFPPLIGHTTAVNLCGFAYGMNGFFIAAGGSVVGSATVFIVLRLLFSRRLRVWSGKNEKWQALESVVSAKGLPLIILIRVSPFPPWVYSNSLFASIEAVKLWQFVIATCCIFPKLALYTFIGSKIAELSDGDQRGHMDKTTKVLNGVFIGLSLLIAVISSWTVYNLVQSHIRKMAEFSPEVDELAAEALEDEEAPLLSPSAQV</sequence>
<comment type="similarity">
    <text evidence="3">Belongs to the TVP38/TMEM64 family.</text>
</comment>
<gene>
    <name evidence="12" type="ORF">D9619_000454</name>
</gene>
<evidence type="ECO:0000256" key="3">
    <source>
        <dbReference type="ARBA" id="ARBA00008640"/>
    </source>
</evidence>
<feature type="transmembrane region" description="Helical" evidence="10">
    <location>
        <begin position="186"/>
        <end position="207"/>
    </location>
</feature>
<comment type="function">
    <text evidence="1">Golgi membrane protein involved in vesicular trafficking and spindle migration.</text>
</comment>
<evidence type="ECO:0000256" key="10">
    <source>
        <dbReference type="SAM" id="Phobius"/>
    </source>
</evidence>
<keyword evidence="13" id="KW-1185">Reference proteome</keyword>
<feature type="transmembrane region" description="Helical" evidence="10">
    <location>
        <begin position="107"/>
        <end position="127"/>
    </location>
</feature>
<dbReference type="InterPro" id="IPR051076">
    <property type="entry name" value="Golgi_membrane_TVP38/TMEM64"/>
</dbReference>
<dbReference type="AlphaFoldDB" id="A0A8H5BCY7"/>
<feature type="domain" description="VTT" evidence="11">
    <location>
        <begin position="94"/>
        <end position="208"/>
    </location>
</feature>
<dbReference type="PANTHER" id="PTHR47549:SF1">
    <property type="entry name" value="GOLGI APPARATUS MEMBRANE PROTEIN TVP38"/>
    <property type="match status" value="1"/>
</dbReference>
<keyword evidence="9 10" id="KW-0472">Membrane</keyword>
<evidence type="ECO:0000256" key="4">
    <source>
        <dbReference type="ARBA" id="ARBA00013533"/>
    </source>
</evidence>